<keyword evidence="3" id="KW-0326">Glycosidase</keyword>
<dbReference type="InterPro" id="IPR001764">
    <property type="entry name" value="Glyco_hydro_3_N"/>
</dbReference>
<dbReference type="GO" id="GO:0004553">
    <property type="term" value="F:hydrolase activity, hydrolyzing O-glycosyl compounds"/>
    <property type="evidence" value="ECO:0007669"/>
    <property type="project" value="InterPro"/>
</dbReference>
<feature type="domain" description="Glycoside hydrolase family 3 N-terminal" evidence="4">
    <location>
        <begin position="32"/>
        <end position="326"/>
    </location>
</feature>
<evidence type="ECO:0000256" key="2">
    <source>
        <dbReference type="ARBA" id="ARBA00022801"/>
    </source>
</evidence>
<name>A0A2T0QFD7_9ACTN</name>
<dbReference type="GO" id="GO:0009254">
    <property type="term" value="P:peptidoglycan turnover"/>
    <property type="evidence" value="ECO:0007669"/>
    <property type="project" value="TreeGrafter"/>
</dbReference>
<dbReference type="Gene3D" id="3.20.20.300">
    <property type="entry name" value="Glycoside hydrolase, family 3, N-terminal domain"/>
    <property type="match status" value="1"/>
</dbReference>
<keyword evidence="6" id="KW-1185">Reference proteome</keyword>
<comment type="similarity">
    <text evidence="1">Belongs to the glycosyl hydrolase 3 family.</text>
</comment>
<evidence type="ECO:0000313" key="6">
    <source>
        <dbReference type="Proteomes" id="UP000237846"/>
    </source>
</evidence>
<comment type="caution">
    <text evidence="5">The sequence shown here is derived from an EMBL/GenBank/DDBJ whole genome shotgun (WGS) entry which is preliminary data.</text>
</comment>
<dbReference type="Proteomes" id="UP000237846">
    <property type="component" value="Unassembled WGS sequence"/>
</dbReference>
<dbReference type="InterPro" id="IPR017853">
    <property type="entry name" value="GH"/>
</dbReference>
<reference evidence="5 6" key="1">
    <citation type="submission" date="2018-03" db="EMBL/GenBank/DDBJ databases">
        <title>Genomic Encyclopedia of Archaeal and Bacterial Type Strains, Phase II (KMG-II): from individual species to whole genera.</title>
        <authorList>
            <person name="Goeker M."/>
        </authorList>
    </citation>
    <scope>NUCLEOTIDE SEQUENCE [LARGE SCALE GENOMIC DNA]</scope>
    <source>
        <strain evidence="5 6">DSM 45601</strain>
    </source>
</reference>
<dbReference type="OrthoDB" id="9805821at2"/>
<dbReference type="AlphaFoldDB" id="A0A2T0QFD7"/>
<dbReference type="RefSeq" id="WP_106240556.1">
    <property type="nucleotide sequence ID" value="NZ_PVZC01000001.1"/>
</dbReference>
<evidence type="ECO:0000259" key="4">
    <source>
        <dbReference type="Pfam" id="PF00933"/>
    </source>
</evidence>
<dbReference type="InterPro" id="IPR036962">
    <property type="entry name" value="Glyco_hydro_3_N_sf"/>
</dbReference>
<gene>
    <name evidence="5" type="ORF">CLV72_1011242</name>
</gene>
<dbReference type="SUPFAM" id="SSF51445">
    <property type="entry name" value="(Trans)glycosidases"/>
    <property type="match status" value="1"/>
</dbReference>
<protein>
    <submittedName>
        <fullName evidence="5">Beta-N-acetylhexosaminidase</fullName>
    </submittedName>
</protein>
<dbReference type="Pfam" id="PF00933">
    <property type="entry name" value="Glyco_hydro_3"/>
    <property type="match status" value="1"/>
</dbReference>
<dbReference type="PANTHER" id="PTHR30480">
    <property type="entry name" value="BETA-HEXOSAMINIDASE-RELATED"/>
    <property type="match status" value="1"/>
</dbReference>
<evidence type="ECO:0000256" key="3">
    <source>
        <dbReference type="ARBA" id="ARBA00023295"/>
    </source>
</evidence>
<keyword evidence="2" id="KW-0378">Hydrolase</keyword>
<organism evidence="5 6">
    <name type="scientific">Allonocardiopsis opalescens</name>
    <dbReference type="NCBI Taxonomy" id="1144618"/>
    <lineage>
        <taxon>Bacteria</taxon>
        <taxon>Bacillati</taxon>
        <taxon>Actinomycetota</taxon>
        <taxon>Actinomycetes</taxon>
        <taxon>Streptosporangiales</taxon>
        <taxon>Allonocardiopsis</taxon>
    </lineage>
</organism>
<proteinExistence type="inferred from homology"/>
<dbReference type="PRINTS" id="PR00133">
    <property type="entry name" value="GLHYDRLASE3"/>
</dbReference>
<accession>A0A2T0QFD7</accession>
<dbReference type="InterPro" id="IPR050226">
    <property type="entry name" value="NagZ_Beta-hexosaminidase"/>
</dbReference>
<evidence type="ECO:0000313" key="5">
    <source>
        <dbReference type="EMBL" id="PRY02639.1"/>
    </source>
</evidence>
<dbReference type="EMBL" id="PVZC01000001">
    <property type="protein sequence ID" value="PRY02639.1"/>
    <property type="molecule type" value="Genomic_DNA"/>
</dbReference>
<dbReference type="GO" id="GO:0005975">
    <property type="term" value="P:carbohydrate metabolic process"/>
    <property type="evidence" value="ECO:0007669"/>
    <property type="project" value="InterPro"/>
</dbReference>
<evidence type="ECO:0000256" key="1">
    <source>
        <dbReference type="ARBA" id="ARBA00005336"/>
    </source>
</evidence>
<dbReference type="PANTHER" id="PTHR30480:SF16">
    <property type="entry name" value="GLYCOSIDE HYDROLASE FAMILY 3 DOMAIN PROTEIN"/>
    <property type="match status" value="1"/>
</dbReference>
<sequence length="490" mass="50238">MPADRALESLANSTLLVPFRGTTAPRWVLDAAENGLGGVCLFAFNITGPEQLRALSDQLRAAGGDPLVSLDEEGGDVTRVWHSDGCPYPGNAALGAVDDVDLTERVHLSLGAELAAVGINLDLAPSVDVNTADDNPVIGTRAFGADPDLVSRHAAAAVTGLQAAGIAAAAKHFPGHGSTRQDSHHVLPLVDADLDLLESRELAPFRAAIGAGVHCVLTGHLLVPGLTGGGPATFSPAVVGELLRGRLGFDGLVITDALEMRAASADIGLPEASVRALLAGCDLLCLGASQYEDVVAAIRAAIVAAVREGRLPVERLEDAAERVRRVRSWAAEPAAAPPDPSVGAEAARRAITVSGALPALDRPLVVECDAPPGMAVGAVPWGLAEGFGPDVVRVGADGAPAGPEGADAVLAQAGPRSLVVVVRDAHRYPRTRALVERLTAARPDTVVVEMGLPVWRPECAAYIAAYSASRASGRAVTELLQGTWTGASTA</sequence>